<dbReference type="PANTHER" id="PTHR39430:SF1">
    <property type="entry name" value="PROTEASE"/>
    <property type="match status" value="1"/>
</dbReference>
<keyword evidence="1" id="KW-1133">Transmembrane helix</keyword>
<protein>
    <submittedName>
        <fullName evidence="3">Lysostaphin resistance A-like protein</fullName>
    </submittedName>
</protein>
<dbReference type="InterPro" id="IPR003675">
    <property type="entry name" value="Rce1/LyrA-like_dom"/>
</dbReference>
<feature type="transmembrane region" description="Helical" evidence="1">
    <location>
        <begin position="12"/>
        <end position="29"/>
    </location>
</feature>
<evidence type="ECO:0000313" key="4">
    <source>
        <dbReference type="Proteomes" id="UP001589774"/>
    </source>
</evidence>
<evidence type="ECO:0000313" key="3">
    <source>
        <dbReference type="EMBL" id="MFC0319985.1"/>
    </source>
</evidence>
<gene>
    <name evidence="3" type="ORF">ACFFI0_16800</name>
</gene>
<feature type="domain" description="CAAX prenyl protease 2/Lysostaphin resistance protein A-like" evidence="2">
    <location>
        <begin position="108"/>
        <end position="203"/>
    </location>
</feature>
<keyword evidence="4" id="KW-1185">Reference proteome</keyword>
<feature type="transmembrane region" description="Helical" evidence="1">
    <location>
        <begin position="167"/>
        <end position="186"/>
    </location>
</feature>
<dbReference type="PANTHER" id="PTHR39430">
    <property type="entry name" value="MEMBRANE-ASSOCIATED PROTEASE-RELATED"/>
    <property type="match status" value="1"/>
</dbReference>
<organism evidence="3 4">
    <name type="scientific">Olivibacter oleidegradans</name>
    <dbReference type="NCBI Taxonomy" id="760123"/>
    <lineage>
        <taxon>Bacteria</taxon>
        <taxon>Pseudomonadati</taxon>
        <taxon>Bacteroidota</taxon>
        <taxon>Sphingobacteriia</taxon>
        <taxon>Sphingobacteriales</taxon>
        <taxon>Sphingobacteriaceae</taxon>
        <taxon>Olivibacter</taxon>
    </lineage>
</organism>
<evidence type="ECO:0000259" key="2">
    <source>
        <dbReference type="Pfam" id="PF02517"/>
    </source>
</evidence>
<name>A0ABV6HM69_9SPHI</name>
<proteinExistence type="predicted"/>
<feature type="transmembrane region" description="Helical" evidence="1">
    <location>
        <begin position="229"/>
        <end position="252"/>
    </location>
</feature>
<evidence type="ECO:0000256" key="1">
    <source>
        <dbReference type="SAM" id="Phobius"/>
    </source>
</evidence>
<feature type="transmembrane region" description="Helical" evidence="1">
    <location>
        <begin position="140"/>
        <end position="161"/>
    </location>
</feature>
<dbReference type="Pfam" id="PF02517">
    <property type="entry name" value="Rce1-like"/>
    <property type="match status" value="1"/>
</dbReference>
<feature type="transmembrane region" description="Helical" evidence="1">
    <location>
        <begin position="73"/>
        <end position="95"/>
    </location>
</feature>
<keyword evidence="1" id="KW-0812">Transmembrane</keyword>
<keyword evidence="1" id="KW-0472">Membrane</keyword>
<dbReference type="RefSeq" id="WP_130855400.1">
    <property type="nucleotide sequence ID" value="NZ_JBHLWO010000002.1"/>
</dbReference>
<reference evidence="3 4" key="1">
    <citation type="submission" date="2024-09" db="EMBL/GenBank/DDBJ databases">
        <authorList>
            <person name="Sun Q."/>
            <person name="Mori K."/>
        </authorList>
    </citation>
    <scope>NUCLEOTIDE SEQUENCE [LARGE SCALE GENOMIC DNA]</scope>
    <source>
        <strain evidence="3 4">CCM 7765</strain>
    </source>
</reference>
<comment type="caution">
    <text evidence="3">The sequence shown here is derived from an EMBL/GenBank/DDBJ whole genome shotgun (WGS) entry which is preliminary data.</text>
</comment>
<accession>A0ABV6HM69</accession>
<dbReference type="EMBL" id="JBHLWO010000002">
    <property type="protein sequence ID" value="MFC0319985.1"/>
    <property type="molecule type" value="Genomic_DNA"/>
</dbReference>
<feature type="transmembrane region" description="Helical" evidence="1">
    <location>
        <begin position="35"/>
        <end position="52"/>
    </location>
</feature>
<dbReference type="Proteomes" id="UP001589774">
    <property type="component" value="Unassembled WGS sequence"/>
</dbReference>
<feature type="transmembrane region" description="Helical" evidence="1">
    <location>
        <begin position="107"/>
        <end position="128"/>
    </location>
</feature>
<sequence length="259" mass="29215">MMSKKLIPLVNVVIYFILLGAAMIIAGLIRPLNSPLFFFCLSFVLSFIFLRREGKNITSIGFIPKNSMNYLQLFLGLGIGVLMLIVTASLTFLLTGDQWVFSDRINAGPIITIFLNCFCSSFAQEFVFLGYPFQSLHRHYGAWPAQLVVMVPFGLMHVHLAMPFGDFMLTLLTTGVGSLLFGLLYLKTKKLFLPIGLHTGWNFAQTLIPRTSPGEIDGIIHVTQSQHHYNFFTVVLPYLICIGLAFILFWQYRTKLSES</sequence>